<evidence type="ECO:0000259" key="3">
    <source>
        <dbReference type="Pfam" id="PF00384"/>
    </source>
</evidence>
<protein>
    <recommendedName>
        <fullName evidence="2">formylmethanofuran dehydrogenase subunit B</fullName>
        <ecNumber evidence="2">1.2.7.12</ecNumber>
    </recommendedName>
</protein>
<gene>
    <name evidence="4" type="ordered locus">MTH_1559</name>
</gene>
<dbReference type="NCBIfam" id="TIGR03129">
    <property type="entry name" value="one_C_dehyd_B"/>
    <property type="match status" value="1"/>
</dbReference>
<dbReference type="Gene3D" id="3.40.50.740">
    <property type="match status" value="1"/>
</dbReference>
<dbReference type="PIRSF" id="PIRSF005646">
    <property type="entry name" value="FwdB"/>
    <property type="match status" value="1"/>
</dbReference>
<dbReference type="GO" id="GO:0022904">
    <property type="term" value="P:respiratory electron transport chain"/>
    <property type="evidence" value="ECO:0007669"/>
    <property type="project" value="TreeGrafter"/>
</dbReference>
<accession>O27601</accession>
<dbReference type="InterPro" id="IPR050123">
    <property type="entry name" value="Prok_molybdopt-oxidoreductase"/>
</dbReference>
<dbReference type="InterPro" id="IPR016457">
    <property type="entry name" value="Formylmethanofuran_DH_bsu"/>
</dbReference>
<dbReference type="PANTHER" id="PTHR43105">
    <property type="entry name" value="RESPIRATORY NITRATE REDUCTASE"/>
    <property type="match status" value="1"/>
</dbReference>
<dbReference type="CDD" id="cd02761">
    <property type="entry name" value="MopB_FmdB-FwdB"/>
    <property type="match status" value="1"/>
</dbReference>
<dbReference type="STRING" id="187420.MTH_1559"/>
<evidence type="ECO:0000313" key="4">
    <source>
        <dbReference type="EMBL" id="AAB86033.1"/>
    </source>
</evidence>
<dbReference type="InParanoid" id="O27601"/>
<dbReference type="PaxDb" id="187420-MTH_1559"/>
<proteinExistence type="inferred from homology"/>
<dbReference type="Gene3D" id="3.30.200.210">
    <property type="match status" value="1"/>
</dbReference>
<dbReference type="TCDB" id="3.D.8.1.1">
    <property type="family name" value="the na(+)- or h(+)-pumping formyl methanofuran dehydrogenase (fmf-dh) family"/>
</dbReference>
<comment type="similarity">
    <text evidence="2">Belongs to the FwdB family.</text>
</comment>
<dbReference type="Pfam" id="PF00384">
    <property type="entry name" value="Molybdopterin"/>
    <property type="match status" value="1"/>
</dbReference>
<comment type="catalytic activity">
    <reaction evidence="2">
        <text>N-formylmethanofuran + 2 oxidized [2Fe-2S]-[ferredoxin] + H2O = methanofuran + 2 reduced [2Fe-2S]-[ferredoxin] + CO2 + H(+)</text>
        <dbReference type="Rhea" id="RHEA:19841"/>
        <dbReference type="Rhea" id="RHEA-COMP:10000"/>
        <dbReference type="Rhea" id="RHEA-COMP:10001"/>
        <dbReference type="ChEBI" id="CHEBI:15377"/>
        <dbReference type="ChEBI" id="CHEBI:15378"/>
        <dbReference type="ChEBI" id="CHEBI:16526"/>
        <dbReference type="ChEBI" id="CHEBI:33737"/>
        <dbReference type="ChEBI" id="CHEBI:33738"/>
        <dbReference type="ChEBI" id="CHEBI:57727"/>
        <dbReference type="ChEBI" id="CHEBI:58151"/>
    </reaction>
</comment>
<keyword evidence="2" id="KW-0484">Methanogenesis</keyword>
<dbReference type="SUPFAM" id="SSF53706">
    <property type="entry name" value="Formate dehydrogenase/DMSO reductase, domains 1-3"/>
    <property type="match status" value="1"/>
</dbReference>
<dbReference type="IntAct" id="O27601">
    <property type="interactions" value="1"/>
</dbReference>
<dbReference type="KEGG" id="mth:MTH_1559"/>
<evidence type="ECO:0000313" key="5">
    <source>
        <dbReference type="Proteomes" id="UP000005223"/>
    </source>
</evidence>
<evidence type="ECO:0000256" key="2">
    <source>
        <dbReference type="PIRNR" id="PIRNR005646"/>
    </source>
</evidence>
<dbReference type="HOGENOM" id="CLU_034348_0_0_2"/>
<comment type="function">
    <text evidence="2">Catalyzes the reversible oxidation of CO(2) and methanofuran (MFR) to N-formylmethanofuran (CHO-MFR). This enzyme is oxygen-labile.</text>
</comment>
<sequence>MEVIIMEYVKNVVCPFCGTLCDDIICKVEGNEIVGTINACRIGHSKFVHAEGAMRYTKPLIRKNGEFVEVSYDEAIDKAAKILAESKRPLMYGWSCTECEAQAVGVELAEEAGAVIDNTASVCHGPSVLALQDVGYPICTFGEVKNRADVVVYLGCNPMHAHPRHMSRNVFARGFFRERGRSDRTLIVVDPRKTDSAKLADIHLQLDFDHDYELLDAMRSCLLGHEILYDEVAGVPREQIEEAVEVLKNAQFGILFFGMGITHSRGKHRNIDTAIMMVQDLNDYAKWTLIPMRGHYNVTGFNQVCTWESGYPFCVDFSEGEPRYNPGETGANDLLQNREADSMMVIASDPGAHFPQRALERMAEIPVIAIEPHRTPTTEMADIIIPPAIVGMEAEGTAYRMEGVPIRMKKVVDTDLLSDREILEKLLEKVREYKASK</sequence>
<feature type="domain" description="Molybdopterin oxidoreductase" evidence="3">
    <location>
        <begin position="55"/>
        <end position="414"/>
    </location>
</feature>
<dbReference type="FunCoup" id="O27601">
    <property type="interactions" value="6"/>
</dbReference>
<name>O27601_METTH</name>
<dbReference type="PANTHER" id="PTHR43105:SF14">
    <property type="entry name" value="FORMATE DEHYDROGENASE H"/>
    <property type="match status" value="1"/>
</dbReference>
<dbReference type="Gene3D" id="3.40.228.10">
    <property type="entry name" value="Dimethylsulfoxide Reductase, domain 2"/>
    <property type="match status" value="1"/>
</dbReference>
<dbReference type="GO" id="GO:0019386">
    <property type="term" value="P:methanogenesis, from carbon dioxide"/>
    <property type="evidence" value="ECO:0007669"/>
    <property type="project" value="UniProtKB-UniRule"/>
</dbReference>
<dbReference type="InterPro" id="IPR006656">
    <property type="entry name" value="Mopterin_OxRdtase"/>
</dbReference>
<keyword evidence="1 2" id="KW-0560">Oxidoreductase</keyword>
<dbReference type="PIR" id="A69075">
    <property type="entry name" value="A69075"/>
</dbReference>
<dbReference type="GO" id="GO:0003954">
    <property type="term" value="F:NADH dehydrogenase activity"/>
    <property type="evidence" value="ECO:0007669"/>
    <property type="project" value="TreeGrafter"/>
</dbReference>
<dbReference type="EC" id="1.2.7.12" evidence="2"/>
<keyword evidence="5" id="KW-1185">Reference proteome</keyword>
<dbReference type="AlphaFoldDB" id="O27601"/>
<dbReference type="GO" id="GO:0018493">
    <property type="term" value="F:formylmethanofuran dehydrogenase activity"/>
    <property type="evidence" value="ECO:0007669"/>
    <property type="project" value="UniProtKB-UniRule"/>
</dbReference>
<dbReference type="Proteomes" id="UP000005223">
    <property type="component" value="Chromosome"/>
</dbReference>
<dbReference type="GO" id="GO:0016020">
    <property type="term" value="C:membrane"/>
    <property type="evidence" value="ECO:0007669"/>
    <property type="project" value="TreeGrafter"/>
</dbReference>
<dbReference type="SMR" id="O27601"/>
<comment type="pathway">
    <text evidence="2">One-carbon metabolism; methanogenesis from CO(2); 5,10-methenyl-5,6,7,8-tetrahydromethanopterin from CO(2): step 1/3.</text>
</comment>
<dbReference type="EnsemblBacteria" id="AAB86033">
    <property type="protein sequence ID" value="AAB86033"/>
    <property type="gene ID" value="MTH_1559"/>
</dbReference>
<keyword evidence="2" id="KW-0712">Selenocysteine</keyword>
<dbReference type="EMBL" id="AE000666">
    <property type="protein sequence ID" value="AAB86033.1"/>
    <property type="molecule type" value="Genomic_DNA"/>
</dbReference>
<dbReference type="PATRIC" id="fig|187420.15.peg.1522"/>
<organism evidence="4 5">
    <name type="scientific">Methanothermobacter thermautotrophicus (strain ATCC 29096 / DSM 1053 / JCM 10044 / NBRC 100330 / Delta H)</name>
    <name type="common">Methanobacterium thermoautotrophicum</name>
    <dbReference type="NCBI Taxonomy" id="187420"/>
    <lineage>
        <taxon>Archaea</taxon>
        <taxon>Methanobacteriati</taxon>
        <taxon>Methanobacteriota</taxon>
        <taxon>Methanomada group</taxon>
        <taxon>Methanobacteria</taxon>
        <taxon>Methanobacteriales</taxon>
        <taxon>Methanobacteriaceae</taxon>
        <taxon>Methanothermobacter</taxon>
    </lineage>
</organism>
<evidence type="ECO:0000256" key="1">
    <source>
        <dbReference type="ARBA" id="ARBA00023002"/>
    </source>
</evidence>
<reference evidence="4 5" key="1">
    <citation type="journal article" date="1997" name="J. Bacteriol.">
        <title>Complete genome sequence of Methanobacterium thermoautotrophicum deltaH: functional analysis and comparative genomics.</title>
        <authorList>
            <person name="Smith D.R."/>
            <person name="Doucette-Stamm L.A."/>
            <person name="Deloughery C."/>
            <person name="Lee H.-M."/>
            <person name="Dubois J."/>
            <person name="Aldredge T."/>
            <person name="Bashirzadeh R."/>
            <person name="Blakely D."/>
            <person name="Cook R."/>
            <person name="Gilbert K."/>
            <person name="Harrison D."/>
            <person name="Hoang L."/>
            <person name="Keagle P."/>
            <person name="Lumm W."/>
            <person name="Pothier B."/>
            <person name="Qiu D."/>
            <person name="Spadafora R."/>
            <person name="Vicare R."/>
            <person name="Wang Y."/>
            <person name="Wierzbowski J."/>
            <person name="Gibson R."/>
            <person name="Jiwani N."/>
            <person name="Caruso A."/>
            <person name="Bush D."/>
            <person name="Safer H."/>
            <person name="Patwell D."/>
            <person name="Prabhakar S."/>
            <person name="McDougall S."/>
            <person name="Shimer G."/>
            <person name="Goyal A."/>
            <person name="Pietrovski S."/>
            <person name="Church G.M."/>
            <person name="Daniels C.J."/>
            <person name="Mao J.-i."/>
            <person name="Rice P."/>
            <person name="Nolling J."/>
            <person name="Reeve J.N."/>
        </authorList>
    </citation>
    <scope>NUCLEOTIDE SEQUENCE [LARGE SCALE GENOMIC DNA]</scope>
    <source>
        <strain evidence="5">ATCC 29096 / DSM 1053 / JCM 10044 / NBRC 100330 / Delta H</strain>
    </source>
</reference>